<evidence type="ECO:0008006" key="3">
    <source>
        <dbReference type="Google" id="ProtNLM"/>
    </source>
</evidence>
<accession>A0A174S313</accession>
<proteinExistence type="predicted"/>
<evidence type="ECO:0000313" key="2">
    <source>
        <dbReference type="Proteomes" id="UP000095766"/>
    </source>
</evidence>
<dbReference type="InterPro" id="IPR025190">
    <property type="entry name" value="DUF4122"/>
</dbReference>
<dbReference type="EMBL" id="CZAO01000012">
    <property type="protein sequence ID" value="CUP90327.1"/>
    <property type="molecule type" value="Genomic_DNA"/>
</dbReference>
<dbReference type="Pfam" id="PF13498">
    <property type="entry name" value="DUF4122"/>
    <property type="match status" value="1"/>
</dbReference>
<name>A0A174S313_BACUN</name>
<dbReference type="AlphaFoldDB" id="A0A174S313"/>
<organism evidence="1 2">
    <name type="scientific">Bacteroides uniformis</name>
    <dbReference type="NCBI Taxonomy" id="820"/>
    <lineage>
        <taxon>Bacteria</taxon>
        <taxon>Pseudomonadati</taxon>
        <taxon>Bacteroidota</taxon>
        <taxon>Bacteroidia</taxon>
        <taxon>Bacteroidales</taxon>
        <taxon>Bacteroidaceae</taxon>
        <taxon>Bacteroides</taxon>
    </lineage>
</organism>
<reference evidence="1 2" key="1">
    <citation type="submission" date="2015-09" db="EMBL/GenBank/DDBJ databases">
        <authorList>
            <consortium name="Pathogen Informatics"/>
        </authorList>
    </citation>
    <scope>NUCLEOTIDE SEQUENCE [LARGE SCALE GENOMIC DNA]</scope>
    <source>
        <strain evidence="1 2">2789STDY5834898</strain>
    </source>
</reference>
<gene>
    <name evidence="1" type="ORF">ERS852510_02618</name>
</gene>
<evidence type="ECO:0000313" key="1">
    <source>
        <dbReference type="EMBL" id="CUP90327.1"/>
    </source>
</evidence>
<sequence>MWNDMEEFVHFSVRMGCAAYLLYKVWQQKKKLQELCELLYTPTKIPEVHPPESVNNADVIGKTRFVYLDENSGKTVAPYMCQPLEKGTDYIGEEDNVPEEDVECSLPLKEMERLREEQEELDKQTIPAEPATPAITPEDLANVGDVLFNIGGARKDAVKSRRAAVTLRAIRETDMFDVISSQVENDGVLEELMGMYLDEEGNALPAKKEKNGYKAVADWRSLV</sequence>
<dbReference type="Proteomes" id="UP000095766">
    <property type="component" value="Unassembled WGS sequence"/>
</dbReference>
<protein>
    <recommendedName>
        <fullName evidence="3">DUF4122 domain-containing protein</fullName>
    </recommendedName>
</protein>